<dbReference type="SUPFAM" id="SSF50978">
    <property type="entry name" value="WD40 repeat-like"/>
    <property type="match status" value="1"/>
</dbReference>
<dbReference type="InterPro" id="IPR020472">
    <property type="entry name" value="WD40_PAC1"/>
</dbReference>
<dbReference type="InterPro" id="IPR007111">
    <property type="entry name" value="NACHT_NTPase"/>
</dbReference>
<dbReference type="SUPFAM" id="SSF52540">
    <property type="entry name" value="P-loop containing nucleoside triphosphate hydrolases"/>
    <property type="match status" value="1"/>
</dbReference>
<organism evidence="5 6">
    <name type="scientific">Aspergillus felis</name>
    <dbReference type="NCBI Taxonomy" id="1287682"/>
    <lineage>
        <taxon>Eukaryota</taxon>
        <taxon>Fungi</taxon>
        <taxon>Dikarya</taxon>
        <taxon>Ascomycota</taxon>
        <taxon>Pezizomycotina</taxon>
        <taxon>Eurotiomycetes</taxon>
        <taxon>Eurotiomycetidae</taxon>
        <taxon>Eurotiales</taxon>
        <taxon>Aspergillaceae</taxon>
        <taxon>Aspergillus</taxon>
        <taxon>Aspergillus subgen. Fumigati</taxon>
    </lineage>
</organism>
<evidence type="ECO:0000313" key="5">
    <source>
        <dbReference type="EMBL" id="KAF7183714.1"/>
    </source>
</evidence>
<dbReference type="EMBL" id="JACBAG010001704">
    <property type="protein sequence ID" value="KAF7183714.1"/>
    <property type="molecule type" value="Genomic_DNA"/>
</dbReference>
<feature type="repeat" description="WD" evidence="3">
    <location>
        <begin position="1241"/>
        <end position="1282"/>
    </location>
</feature>
<dbReference type="Gene3D" id="3.40.50.300">
    <property type="entry name" value="P-loop containing nucleotide triphosphate hydrolases"/>
    <property type="match status" value="1"/>
</dbReference>
<sequence length="1378" mass="153608">MNRSGQGGPDSTVSYTIAWICALEEEYFCACRMLDEEFAGPEISEDNDDNTYVYGRIAKHYVVIGCLPAGRYGTNSAARVARDMVRTFPRLRFALMVGIGGGAPSPRNDIRLGDIVVSQPRDGFGGVIQYDLGKLKNGHFQKTGQLNAPPEKLLGVLPEIRRLHSDKKKPDRLAEHLRLLDDMEDYQKPAVDRLYAADYSHVDGPGCDECDLRAIVDRPERQGHRTIHVHYGIIASGNSVLKDAKVRDTYAQDPQLNILCFEMEAAGLMNNIPCLIIRGICDYCDSHKNDEWHNYAALVSAAYARELLLVLRPQRVHAMPPWAERVAQELQQVTQELTILSNNQRTALTKIERMDQKIGLDKLSAVQEAEFDSFSDRDEIRCLQGTRTELLQQIEEWTTSPSQKSIFWLNGMAGTGKSTISRTVARSLKDINRLGASFFFKRGEGDRGNAKKFFPTLIRQLMLWCSELIPGVQKALDDDPGIASKSLREQFEKLLLQPLLSIGQLSQQPQTAVMVIDALDECEHDQDIRNIIQLLPLLQKSKSVRLRIFLASRPELPINLGFSEIGDRVYQDLALHEIPEEVTERDIHLFLQDRFAKIKHDRKISQDWPGDDVLQELVRISVPLFISAATVCRYVENSKLEPKSRLAELLKDQAKYVSRMDKTYLPVLTQLLNDPESEESEQQQLLQEFQDIVGVIILLAVPLSIYALSQFLGIEADQISNRLDSLRSVLSIPDNQDQPVRILHLSFRDFLVQSTTKFHVNEPQKHKDIVRSCLRSMRSHLREDICNLTDPGALRADINPLNIRQCLPPELQYSCRYWIYHLKNSEASPSEIEEAQLFLQKRFLHWIEAMSLLGLISEVVGMLGLLRAAIPNVDDNSILAEFLYDAKRFVLKIRHIADEAPLQIYSAGLVFAPRSAIIRRVFQSYLPRWIGQFPQVQETWSAELQTLEGHLSLVNTVAFSPDGRLLASGSMDKTVRLWDTATGGLQQTLKGHSGPVYTVAFSPDGRLLASGSMDKTVRLWDTATGGLQQTLKGYSDPVNTVAFSPDGRLLASGSIDMTVRLWDTATGGLQQTLEGHSGPVITVAFSRDGQLLASSSYDKTVRLWDTATGGLQQTLGGHSDPVITVAFSPNSRLLASSSYDKTVRLWDTATGGLQQTLRGHSGLVYTVAFSHDGRLLASGSNDYTVRLWDTATSGLQQTLEGHSGSVYTVAFSRDGQLLASGSYDKTVRLWDTAMGGLQQTLEGHSGPVYTVAFSRDGRLLASGSMDNTVRLWDTATGGLQETLKTNGSVTALEFSQEGSSLITNLGTLNVQSGYQNYGSNSKYKNPAIFIEQGQWINLNGKNVLWLPPEFRPTCSAIDGRSLALGHASGRVSFVRFRI</sequence>
<name>A0A8H6R209_9EURO</name>
<feature type="repeat" description="WD" evidence="3">
    <location>
        <begin position="989"/>
        <end position="1030"/>
    </location>
</feature>
<dbReference type="SUPFAM" id="SSF82171">
    <property type="entry name" value="DPP6 N-terminal domain-like"/>
    <property type="match status" value="1"/>
</dbReference>
<dbReference type="GO" id="GO:0003824">
    <property type="term" value="F:catalytic activity"/>
    <property type="evidence" value="ECO:0007669"/>
    <property type="project" value="InterPro"/>
</dbReference>
<dbReference type="Pfam" id="PF00400">
    <property type="entry name" value="WD40"/>
    <property type="match status" value="8"/>
</dbReference>
<feature type="repeat" description="WD" evidence="3">
    <location>
        <begin position="1157"/>
        <end position="1198"/>
    </location>
</feature>
<dbReference type="InterPro" id="IPR035994">
    <property type="entry name" value="Nucleoside_phosphorylase_sf"/>
</dbReference>
<dbReference type="SUPFAM" id="SSF53167">
    <property type="entry name" value="Purine and uridine phosphorylases"/>
    <property type="match status" value="1"/>
</dbReference>
<feature type="repeat" description="WD" evidence="3">
    <location>
        <begin position="1031"/>
        <end position="1072"/>
    </location>
</feature>
<dbReference type="Gene3D" id="3.40.50.1580">
    <property type="entry name" value="Nucleoside phosphorylase domain"/>
    <property type="match status" value="1"/>
</dbReference>
<dbReference type="Gene3D" id="2.130.10.10">
    <property type="entry name" value="YVTN repeat-like/Quinoprotein amine dehydrogenase"/>
    <property type="match status" value="4"/>
</dbReference>
<dbReference type="PANTHER" id="PTHR19848">
    <property type="entry name" value="WD40 REPEAT PROTEIN"/>
    <property type="match status" value="1"/>
</dbReference>
<dbReference type="PROSITE" id="PS50294">
    <property type="entry name" value="WD_REPEATS_REGION"/>
    <property type="match status" value="8"/>
</dbReference>
<feature type="repeat" description="WD" evidence="3">
    <location>
        <begin position="947"/>
        <end position="988"/>
    </location>
</feature>
<dbReference type="InterPro" id="IPR015943">
    <property type="entry name" value="WD40/YVTN_repeat-like_dom_sf"/>
</dbReference>
<dbReference type="Pfam" id="PF24883">
    <property type="entry name" value="NPHP3_N"/>
    <property type="match status" value="1"/>
</dbReference>
<feature type="repeat" description="WD" evidence="3">
    <location>
        <begin position="1199"/>
        <end position="1240"/>
    </location>
</feature>
<keyword evidence="2" id="KW-0677">Repeat</keyword>
<dbReference type="InterPro" id="IPR000845">
    <property type="entry name" value="Nucleoside_phosphorylase_d"/>
</dbReference>
<keyword evidence="6" id="KW-1185">Reference proteome</keyword>
<dbReference type="PROSITE" id="PS00678">
    <property type="entry name" value="WD_REPEATS_1"/>
    <property type="match status" value="6"/>
</dbReference>
<dbReference type="SMART" id="SM00320">
    <property type="entry name" value="WD40"/>
    <property type="match status" value="8"/>
</dbReference>
<dbReference type="InterPro" id="IPR027417">
    <property type="entry name" value="P-loop_NTPase"/>
</dbReference>
<evidence type="ECO:0000313" key="6">
    <source>
        <dbReference type="Proteomes" id="UP000641853"/>
    </source>
</evidence>
<feature type="repeat" description="WD" evidence="3">
    <location>
        <begin position="1073"/>
        <end position="1114"/>
    </location>
</feature>
<evidence type="ECO:0000256" key="2">
    <source>
        <dbReference type="ARBA" id="ARBA00022737"/>
    </source>
</evidence>
<keyword evidence="1 3" id="KW-0853">WD repeat</keyword>
<dbReference type="FunFam" id="2.130.10.10:FF:000228">
    <property type="entry name" value="COMPASS-like H3K4 histone methylase component WDR5A"/>
    <property type="match status" value="2"/>
</dbReference>
<reference evidence="5" key="1">
    <citation type="submission" date="2020-06" db="EMBL/GenBank/DDBJ databases">
        <title>Draft genome sequences of strains closely related to Aspergillus parafelis and Aspergillus hiratsukae.</title>
        <authorList>
            <person name="Dos Santos R.A.C."/>
            <person name="Rivero-Menendez O."/>
            <person name="Steenwyk J.L."/>
            <person name="Mead M.E."/>
            <person name="Goldman G.H."/>
            <person name="Alastruey-Izquierdo A."/>
            <person name="Rokas A."/>
        </authorList>
    </citation>
    <scope>NUCLEOTIDE SEQUENCE</scope>
    <source>
        <strain evidence="5">CNM-CM7691</strain>
    </source>
</reference>
<dbReference type="PRINTS" id="PR00320">
    <property type="entry name" value="GPROTEINBRPT"/>
</dbReference>
<protein>
    <recommendedName>
        <fullName evidence="4">NACHT domain-containing protein</fullName>
    </recommendedName>
</protein>
<accession>A0A8H6R209</accession>
<evidence type="ECO:0000259" key="4">
    <source>
        <dbReference type="PROSITE" id="PS50837"/>
    </source>
</evidence>
<gene>
    <name evidence="5" type="ORF">CNMCM7691_004064</name>
</gene>
<feature type="repeat" description="WD" evidence="3">
    <location>
        <begin position="1115"/>
        <end position="1156"/>
    </location>
</feature>
<dbReference type="Pfam" id="PF01048">
    <property type="entry name" value="PNP_UDP_1"/>
    <property type="match status" value="1"/>
</dbReference>
<comment type="caution">
    <text evidence="5">The sequence shown here is derived from an EMBL/GenBank/DDBJ whole genome shotgun (WGS) entry which is preliminary data.</text>
</comment>
<evidence type="ECO:0000256" key="3">
    <source>
        <dbReference type="PROSITE-ProRule" id="PRU00221"/>
    </source>
</evidence>
<dbReference type="InterPro" id="IPR001680">
    <property type="entry name" value="WD40_rpt"/>
</dbReference>
<dbReference type="CDD" id="cd00200">
    <property type="entry name" value="WD40"/>
    <property type="match status" value="1"/>
</dbReference>
<dbReference type="InterPro" id="IPR036322">
    <property type="entry name" value="WD40_repeat_dom_sf"/>
</dbReference>
<proteinExistence type="predicted"/>
<dbReference type="PROSITE" id="PS50837">
    <property type="entry name" value="NACHT"/>
    <property type="match status" value="1"/>
</dbReference>
<evidence type="ECO:0000256" key="1">
    <source>
        <dbReference type="ARBA" id="ARBA00022574"/>
    </source>
</evidence>
<dbReference type="InterPro" id="IPR019775">
    <property type="entry name" value="WD40_repeat_CS"/>
</dbReference>
<dbReference type="PANTHER" id="PTHR19848:SF8">
    <property type="entry name" value="F-BOX AND WD REPEAT DOMAIN CONTAINING 7"/>
    <property type="match status" value="1"/>
</dbReference>
<dbReference type="GO" id="GO:0009116">
    <property type="term" value="P:nucleoside metabolic process"/>
    <property type="evidence" value="ECO:0007669"/>
    <property type="project" value="InterPro"/>
</dbReference>
<feature type="domain" description="NACHT" evidence="4">
    <location>
        <begin position="405"/>
        <end position="554"/>
    </location>
</feature>
<dbReference type="Proteomes" id="UP000641853">
    <property type="component" value="Unassembled WGS sequence"/>
</dbReference>
<dbReference type="PROSITE" id="PS50082">
    <property type="entry name" value="WD_REPEATS_2"/>
    <property type="match status" value="8"/>
</dbReference>
<dbReference type="InterPro" id="IPR056884">
    <property type="entry name" value="NPHP3-like_N"/>
</dbReference>
<dbReference type="GO" id="GO:0035097">
    <property type="term" value="C:histone methyltransferase complex"/>
    <property type="evidence" value="ECO:0007669"/>
    <property type="project" value="UniProtKB-ARBA"/>
</dbReference>